<feature type="region of interest" description="Disordered" evidence="1">
    <location>
        <begin position="349"/>
        <end position="392"/>
    </location>
</feature>
<organism evidence="2 3">
    <name type="scientific">Tanacetum coccineum</name>
    <dbReference type="NCBI Taxonomy" id="301880"/>
    <lineage>
        <taxon>Eukaryota</taxon>
        <taxon>Viridiplantae</taxon>
        <taxon>Streptophyta</taxon>
        <taxon>Embryophyta</taxon>
        <taxon>Tracheophyta</taxon>
        <taxon>Spermatophyta</taxon>
        <taxon>Magnoliopsida</taxon>
        <taxon>eudicotyledons</taxon>
        <taxon>Gunneridae</taxon>
        <taxon>Pentapetalae</taxon>
        <taxon>asterids</taxon>
        <taxon>campanulids</taxon>
        <taxon>Asterales</taxon>
        <taxon>Asteraceae</taxon>
        <taxon>Asteroideae</taxon>
        <taxon>Anthemideae</taxon>
        <taxon>Anthemidinae</taxon>
        <taxon>Tanacetum</taxon>
    </lineage>
</organism>
<sequence>MANLEFCDKHNMVAYLEKSEGSGGFHEIIDFLSASHIHYALTASPTIYTSLIEQFWQTAALCIIDEGVLVITETIDRKVKITVSEASNRRLLKLEDSEGIPSLPTAEIFEQLALMGASSTSQPPITPTEEAALMPHESPLHSVHSLRRDEGTQGYARRRARIVISKDEDAAKDSSKQWRKISDIDTDPTILLVQPQQDMEFDFDATASIPVTTTGLEISTANRAVSIVYAAVTTVSAFNSTVSPPRVSTAKDISGAETLVYIRRSASKAKDKGKAIIQESELPKKIKKREARFKAEQEQERRKLGRNMCMYLKNQGGYKMSHFKGISYEEIRPIFERVWDQIQSFVPMDSGKEKGSEKKSRGRRKKSLARKRARETLSEESAKKQKLRRDDIEKTRNSSLFETLVLE</sequence>
<reference evidence="2" key="1">
    <citation type="journal article" date="2022" name="Int. J. Mol. Sci.">
        <title>Draft Genome of Tanacetum Coccineum: Genomic Comparison of Closely Related Tanacetum-Family Plants.</title>
        <authorList>
            <person name="Yamashiro T."/>
            <person name="Shiraishi A."/>
            <person name="Nakayama K."/>
            <person name="Satake H."/>
        </authorList>
    </citation>
    <scope>NUCLEOTIDE SEQUENCE</scope>
</reference>
<evidence type="ECO:0000313" key="3">
    <source>
        <dbReference type="Proteomes" id="UP001151760"/>
    </source>
</evidence>
<feature type="compositionally biased region" description="Basic and acidic residues" evidence="1">
    <location>
        <begin position="350"/>
        <end position="359"/>
    </location>
</feature>
<comment type="caution">
    <text evidence="2">The sequence shown here is derived from an EMBL/GenBank/DDBJ whole genome shotgun (WGS) entry which is preliminary data.</text>
</comment>
<evidence type="ECO:0000256" key="1">
    <source>
        <dbReference type="SAM" id="MobiDB-lite"/>
    </source>
</evidence>
<proteinExistence type="predicted"/>
<feature type="compositionally biased region" description="Basic and acidic residues" evidence="1">
    <location>
        <begin position="374"/>
        <end position="392"/>
    </location>
</feature>
<name>A0ABQ4WP11_9ASTR</name>
<keyword evidence="3" id="KW-1185">Reference proteome</keyword>
<reference evidence="2" key="2">
    <citation type="submission" date="2022-01" db="EMBL/GenBank/DDBJ databases">
        <authorList>
            <person name="Yamashiro T."/>
            <person name="Shiraishi A."/>
            <person name="Satake H."/>
            <person name="Nakayama K."/>
        </authorList>
    </citation>
    <scope>NUCLEOTIDE SEQUENCE</scope>
</reference>
<dbReference type="EMBL" id="BQNB010008814">
    <property type="protein sequence ID" value="GJS54636.1"/>
    <property type="molecule type" value="Genomic_DNA"/>
</dbReference>
<dbReference type="Proteomes" id="UP001151760">
    <property type="component" value="Unassembled WGS sequence"/>
</dbReference>
<evidence type="ECO:0000313" key="2">
    <source>
        <dbReference type="EMBL" id="GJS54636.1"/>
    </source>
</evidence>
<feature type="compositionally biased region" description="Basic residues" evidence="1">
    <location>
        <begin position="360"/>
        <end position="373"/>
    </location>
</feature>
<accession>A0ABQ4WP11</accession>
<protein>
    <recommendedName>
        <fullName evidence="4">Xylulose kinase-1</fullName>
    </recommendedName>
</protein>
<evidence type="ECO:0008006" key="4">
    <source>
        <dbReference type="Google" id="ProtNLM"/>
    </source>
</evidence>
<gene>
    <name evidence="2" type="ORF">Tco_0627998</name>
</gene>